<reference evidence="1 2" key="1">
    <citation type="journal article" date="2019" name="Nat. Ecol. Evol.">
        <title>Megaphylogeny resolves global patterns of mushroom evolution.</title>
        <authorList>
            <person name="Varga T."/>
            <person name="Krizsan K."/>
            <person name="Foldi C."/>
            <person name="Dima B."/>
            <person name="Sanchez-Garcia M."/>
            <person name="Sanchez-Ramirez S."/>
            <person name="Szollosi G.J."/>
            <person name="Szarkandi J.G."/>
            <person name="Papp V."/>
            <person name="Albert L."/>
            <person name="Andreopoulos W."/>
            <person name="Angelini C."/>
            <person name="Antonin V."/>
            <person name="Barry K.W."/>
            <person name="Bougher N.L."/>
            <person name="Buchanan P."/>
            <person name="Buyck B."/>
            <person name="Bense V."/>
            <person name="Catcheside P."/>
            <person name="Chovatia M."/>
            <person name="Cooper J."/>
            <person name="Damon W."/>
            <person name="Desjardin D."/>
            <person name="Finy P."/>
            <person name="Geml J."/>
            <person name="Haridas S."/>
            <person name="Hughes K."/>
            <person name="Justo A."/>
            <person name="Karasinski D."/>
            <person name="Kautmanova I."/>
            <person name="Kiss B."/>
            <person name="Kocsube S."/>
            <person name="Kotiranta H."/>
            <person name="LaButti K.M."/>
            <person name="Lechner B.E."/>
            <person name="Liimatainen K."/>
            <person name="Lipzen A."/>
            <person name="Lukacs Z."/>
            <person name="Mihaltcheva S."/>
            <person name="Morgado L.N."/>
            <person name="Niskanen T."/>
            <person name="Noordeloos M.E."/>
            <person name="Ohm R.A."/>
            <person name="Ortiz-Santana B."/>
            <person name="Ovrebo C."/>
            <person name="Racz N."/>
            <person name="Riley R."/>
            <person name="Savchenko A."/>
            <person name="Shiryaev A."/>
            <person name="Soop K."/>
            <person name="Spirin V."/>
            <person name="Szebenyi C."/>
            <person name="Tomsovsky M."/>
            <person name="Tulloss R.E."/>
            <person name="Uehling J."/>
            <person name="Grigoriev I.V."/>
            <person name="Vagvolgyi C."/>
            <person name="Papp T."/>
            <person name="Martin F.M."/>
            <person name="Miettinen O."/>
            <person name="Hibbett D.S."/>
            <person name="Nagy L.G."/>
        </authorList>
    </citation>
    <scope>NUCLEOTIDE SEQUENCE [LARGE SCALE GENOMIC DNA]</scope>
    <source>
        <strain evidence="1 2">NL-1719</strain>
    </source>
</reference>
<protein>
    <submittedName>
        <fullName evidence="1">Uncharacterized protein</fullName>
    </submittedName>
</protein>
<keyword evidence="2" id="KW-1185">Reference proteome</keyword>
<dbReference type="Proteomes" id="UP000308600">
    <property type="component" value="Unassembled WGS sequence"/>
</dbReference>
<dbReference type="EMBL" id="ML208262">
    <property type="protein sequence ID" value="TFK75556.1"/>
    <property type="molecule type" value="Genomic_DNA"/>
</dbReference>
<name>A0ACD3BD28_9AGAR</name>
<proteinExistence type="predicted"/>
<evidence type="ECO:0000313" key="1">
    <source>
        <dbReference type="EMBL" id="TFK75556.1"/>
    </source>
</evidence>
<accession>A0ACD3BD28</accession>
<organism evidence="1 2">
    <name type="scientific">Pluteus cervinus</name>
    <dbReference type="NCBI Taxonomy" id="181527"/>
    <lineage>
        <taxon>Eukaryota</taxon>
        <taxon>Fungi</taxon>
        <taxon>Dikarya</taxon>
        <taxon>Basidiomycota</taxon>
        <taxon>Agaricomycotina</taxon>
        <taxon>Agaricomycetes</taxon>
        <taxon>Agaricomycetidae</taxon>
        <taxon>Agaricales</taxon>
        <taxon>Pluteineae</taxon>
        <taxon>Pluteaceae</taxon>
        <taxon>Pluteus</taxon>
    </lineage>
</organism>
<gene>
    <name evidence="1" type="ORF">BDN72DRAFT_444187</name>
</gene>
<evidence type="ECO:0000313" key="2">
    <source>
        <dbReference type="Proteomes" id="UP000308600"/>
    </source>
</evidence>
<sequence length="263" mass="28629">MVGGFRFDGPHEDIENVPLISSGELASSREEFTNPRLSDDRNDHGDQSDRRIGSSNSRAGRGLRPWSTFIGSLPWARTQNRALPNGRGPGIFGFPRNDSMSSERRHTSSRPSCSWLFSTLVLIAFLTSTTNLFLSATRLASPISQTPFRTVTTTASNPGRGLVLTRQEIDGLRNPSSYVGLDRVPEIKQRLSLAGNTSTGASSHSLTGSSATQLAPAASKHTHTATRRLTTYDPYPCSNSIIDACAYKDDPMWINCPRSSDPS</sequence>